<keyword evidence="2" id="KW-1185">Reference proteome</keyword>
<gene>
    <name evidence="1" type="ORF">ACFQB0_12765</name>
</gene>
<organism evidence="1 2">
    <name type="scientific">Luethyella okanaganae</name>
    <dbReference type="NCBI Taxonomy" id="69372"/>
    <lineage>
        <taxon>Bacteria</taxon>
        <taxon>Bacillati</taxon>
        <taxon>Actinomycetota</taxon>
        <taxon>Actinomycetes</taxon>
        <taxon>Micrococcales</taxon>
        <taxon>Microbacteriaceae</taxon>
        <taxon>Luethyella</taxon>
    </lineage>
</organism>
<protein>
    <submittedName>
        <fullName evidence="1">Uncharacterized protein</fullName>
    </submittedName>
</protein>
<proteinExistence type="predicted"/>
<accession>A0ABW1VJS5</accession>
<sequence>MDIALWSALAVALGAASVLLLAASIWLRQPRYRRSQPELGRRPSCVIRDIDARKA</sequence>
<dbReference type="EMBL" id="JBHSTP010000003">
    <property type="protein sequence ID" value="MFC6356979.1"/>
    <property type="molecule type" value="Genomic_DNA"/>
</dbReference>
<name>A0ABW1VJS5_9MICO</name>
<evidence type="ECO:0000313" key="1">
    <source>
        <dbReference type="EMBL" id="MFC6356979.1"/>
    </source>
</evidence>
<comment type="caution">
    <text evidence="1">The sequence shown here is derived from an EMBL/GenBank/DDBJ whole genome shotgun (WGS) entry which is preliminary data.</text>
</comment>
<reference evidence="2" key="1">
    <citation type="journal article" date="2019" name="Int. J. Syst. Evol. Microbiol.">
        <title>The Global Catalogue of Microorganisms (GCM) 10K type strain sequencing project: providing services to taxonomists for standard genome sequencing and annotation.</title>
        <authorList>
            <consortium name="The Broad Institute Genomics Platform"/>
            <consortium name="The Broad Institute Genome Sequencing Center for Infectious Disease"/>
            <person name="Wu L."/>
            <person name="Ma J."/>
        </authorList>
    </citation>
    <scope>NUCLEOTIDE SEQUENCE [LARGE SCALE GENOMIC DNA]</scope>
    <source>
        <strain evidence="2">CCUG 43304</strain>
    </source>
</reference>
<evidence type="ECO:0000313" key="2">
    <source>
        <dbReference type="Proteomes" id="UP001596306"/>
    </source>
</evidence>
<dbReference type="Proteomes" id="UP001596306">
    <property type="component" value="Unassembled WGS sequence"/>
</dbReference>
<dbReference type="RefSeq" id="WP_386732255.1">
    <property type="nucleotide sequence ID" value="NZ_JBHSTP010000003.1"/>
</dbReference>